<keyword evidence="1" id="KW-1133">Transmembrane helix</keyword>
<dbReference type="EMBL" id="LBPV01000023">
    <property type="protein sequence ID" value="KKP65445.1"/>
    <property type="molecule type" value="Genomic_DNA"/>
</dbReference>
<reference evidence="2 3" key="1">
    <citation type="journal article" date="2015" name="Nature">
        <title>rRNA introns, odd ribosomes, and small enigmatic genomes across a large radiation of phyla.</title>
        <authorList>
            <person name="Brown C.T."/>
            <person name="Hug L.A."/>
            <person name="Thomas B.C."/>
            <person name="Sharon I."/>
            <person name="Castelle C.J."/>
            <person name="Singh A."/>
            <person name="Wilkins M.J."/>
            <person name="Williams K.H."/>
            <person name="Banfield J.F."/>
        </authorList>
    </citation>
    <scope>NUCLEOTIDE SEQUENCE [LARGE SCALE GENOMIC DNA]</scope>
</reference>
<keyword evidence="1" id="KW-0472">Membrane</keyword>
<comment type="caution">
    <text evidence="2">The sequence shown here is derived from an EMBL/GenBank/DDBJ whole genome shotgun (WGS) entry which is preliminary data.</text>
</comment>
<dbReference type="Gene3D" id="2.10.70.10">
    <property type="entry name" value="Complement Module, domain 1"/>
    <property type="match status" value="1"/>
</dbReference>
<gene>
    <name evidence="2" type="ORF">UR61_C0023G0001</name>
</gene>
<evidence type="ECO:0008006" key="4">
    <source>
        <dbReference type="Google" id="ProtNLM"/>
    </source>
</evidence>
<evidence type="ECO:0000313" key="2">
    <source>
        <dbReference type="EMBL" id="KKP65445.1"/>
    </source>
</evidence>
<name>A0A0G0DQW0_9BACT</name>
<evidence type="ECO:0000256" key="1">
    <source>
        <dbReference type="SAM" id="Phobius"/>
    </source>
</evidence>
<dbReference type="SUPFAM" id="SSF57603">
    <property type="entry name" value="FnI-like domain"/>
    <property type="match status" value="1"/>
</dbReference>
<accession>A0A0G0DQW0</accession>
<keyword evidence="1" id="KW-0812">Transmembrane</keyword>
<sequence length="231" mass="25978">MKSRWYANWLIVITMCLFLSSLGLFVISLKDTIGFTKCAYGDDLGENCVCNSNGEKVCDEQQEDRESLGAKEFTSKGLIYTYDFLDYVDAGNRVTSSVTFTDISYLGGGLKVTLELRAFCNDESVTGQQIGFYKIEEKRLTLTVSSNIADDSFSIPCTTKSDFFISNFSRDLMDEFEVVYQDEFNVIYPSNNCVYEGFVRNEGDVYNSKDGCLLCQCKNGKSVCEEETSCL</sequence>
<organism evidence="2 3">
    <name type="scientific">candidate division WS6 bacterium GW2011_GWE1_34_7</name>
    <dbReference type="NCBI Taxonomy" id="1619093"/>
    <lineage>
        <taxon>Bacteria</taxon>
        <taxon>Candidatus Dojkabacteria</taxon>
    </lineage>
</organism>
<feature type="transmembrane region" description="Helical" evidence="1">
    <location>
        <begin position="6"/>
        <end position="27"/>
    </location>
</feature>
<evidence type="ECO:0000313" key="3">
    <source>
        <dbReference type="Proteomes" id="UP000033866"/>
    </source>
</evidence>
<protein>
    <recommendedName>
        <fullName evidence="4">Kielin/chordin-like protein</fullName>
    </recommendedName>
</protein>
<proteinExistence type="predicted"/>
<dbReference type="AlphaFoldDB" id="A0A0G0DQW0"/>
<dbReference type="Proteomes" id="UP000033866">
    <property type="component" value="Unassembled WGS sequence"/>
</dbReference>